<evidence type="ECO:0000256" key="10">
    <source>
        <dbReference type="SAM" id="MobiDB-lite"/>
    </source>
</evidence>
<dbReference type="OrthoDB" id="6077919at2759"/>
<reference evidence="12 13" key="1">
    <citation type="journal article" date="2015" name="Proc. Natl. Acad. Sci. U.S.A.">
        <title>The resurrection genome of Boea hygrometrica: A blueprint for survival of dehydration.</title>
        <authorList>
            <person name="Xiao L."/>
            <person name="Yang G."/>
            <person name="Zhang L."/>
            <person name="Yang X."/>
            <person name="Zhao S."/>
            <person name="Ji Z."/>
            <person name="Zhou Q."/>
            <person name="Hu M."/>
            <person name="Wang Y."/>
            <person name="Chen M."/>
            <person name="Xu Y."/>
            <person name="Jin H."/>
            <person name="Xiao X."/>
            <person name="Hu G."/>
            <person name="Bao F."/>
            <person name="Hu Y."/>
            <person name="Wan P."/>
            <person name="Li L."/>
            <person name="Deng X."/>
            <person name="Kuang T."/>
            <person name="Xiang C."/>
            <person name="Zhu J.K."/>
            <person name="Oliver M.J."/>
            <person name="He Y."/>
        </authorList>
    </citation>
    <scope>NUCLEOTIDE SEQUENCE [LARGE SCALE GENOMIC DNA]</scope>
    <source>
        <strain evidence="13">cv. XS01</strain>
    </source>
</reference>
<name>A0A2Z7AS16_9LAMI</name>
<dbReference type="PANTHER" id="PTHR26374">
    <property type="entry name" value="ZINC FINGER PROTEIN ZAT5"/>
    <property type="match status" value="1"/>
</dbReference>
<dbReference type="PANTHER" id="PTHR26374:SF466">
    <property type="entry name" value="OS09G0122000 PROTEIN"/>
    <property type="match status" value="1"/>
</dbReference>
<gene>
    <name evidence="12" type="ORF">F511_32095</name>
</gene>
<dbReference type="Gene3D" id="3.30.160.60">
    <property type="entry name" value="Classic Zinc Finger"/>
    <property type="match status" value="1"/>
</dbReference>
<dbReference type="AlphaFoldDB" id="A0A2Z7AS16"/>
<evidence type="ECO:0000256" key="8">
    <source>
        <dbReference type="ARBA" id="ARBA00023242"/>
    </source>
</evidence>
<protein>
    <recommendedName>
        <fullName evidence="11">C2H2-type domain-containing protein</fullName>
    </recommendedName>
</protein>
<feature type="domain" description="C2H2-type" evidence="11">
    <location>
        <begin position="126"/>
        <end position="153"/>
    </location>
</feature>
<keyword evidence="8" id="KW-0539">Nucleus</keyword>
<keyword evidence="4 9" id="KW-0863">Zinc-finger</keyword>
<evidence type="ECO:0000256" key="3">
    <source>
        <dbReference type="ARBA" id="ARBA00022737"/>
    </source>
</evidence>
<evidence type="ECO:0000256" key="6">
    <source>
        <dbReference type="ARBA" id="ARBA00023015"/>
    </source>
</evidence>
<evidence type="ECO:0000256" key="2">
    <source>
        <dbReference type="ARBA" id="ARBA00022723"/>
    </source>
</evidence>
<dbReference type="Proteomes" id="UP000250235">
    <property type="component" value="Unassembled WGS sequence"/>
</dbReference>
<dbReference type="EMBL" id="KV013403">
    <property type="protein sequence ID" value="KZV23670.1"/>
    <property type="molecule type" value="Genomic_DNA"/>
</dbReference>
<keyword evidence="3" id="KW-0677">Repeat</keyword>
<evidence type="ECO:0000256" key="9">
    <source>
        <dbReference type="PROSITE-ProRule" id="PRU00042"/>
    </source>
</evidence>
<feature type="region of interest" description="Disordered" evidence="10">
    <location>
        <begin position="62"/>
        <end position="96"/>
    </location>
</feature>
<evidence type="ECO:0000313" key="13">
    <source>
        <dbReference type="Proteomes" id="UP000250235"/>
    </source>
</evidence>
<keyword evidence="7" id="KW-0804">Transcription</keyword>
<dbReference type="SMART" id="SM00355">
    <property type="entry name" value="ZnF_C2H2"/>
    <property type="match status" value="2"/>
</dbReference>
<comment type="subcellular location">
    <subcellularLocation>
        <location evidence="1">Nucleus</location>
    </subcellularLocation>
</comment>
<evidence type="ECO:0000256" key="7">
    <source>
        <dbReference type="ARBA" id="ARBA00023163"/>
    </source>
</evidence>
<feature type="region of interest" description="Disordered" evidence="10">
    <location>
        <begin position="147"/>
        <end position="167"/>
    </location>
</feature>
<dbReference type="InterPro" id="IPR036236">
    <property type="entry name" value="Znf_C2H2_sf"/>
</dbReference>
<evidence type="ECO:0000256" key="1">
    <source>
        <dbReference type="ARBA" id="ARBA00004123"/>
    </source>
</evidence>
<evidence type="ECO:0000259" key="11">
    <source>
        <dbReference type="PROSITE" id="PS50157"/>
    </source>
</evidence>
<sequence length="216" mass="23684">MANCLILLARSGFPPGEMVAPEKLCSRKFTQLAATTNGSKVGIFVYECKTCYRTFPSFQALGGHRASHKKPKTAAENDRKKSPPADDDQEEEEDRKFSGLNHIIAQPTSSELTHKTLQIANKPKIHECSICGSEFASGQALGGHMRRHRSAANTPPRSTAPPHDVSEKPSKILLSLDLNLPAPPEDDHRETNFNQFPANPQQSLVLSAATLVDCHY</sequence>
<keyword evidence="5" id="KW-0862">Zinc</keyword>
<feature type="domain" description="C2H2-type" evidence="11">
    <location>
        <begin position="46"/>
        <end position="73"/>
    </location>
</feature>
<organism evidence="12 13">
    <name type="scientific">Dorcoceras hygrometricum</name>
    <dbReference type="NCBI Taxonomy" id="472368"/>
    <lineage>
        <taxon>Eukaryota</taxon>
        <taxon>Viridiplantae</taxon>
        <taxon>Streptophyta</taxon>
        <taxon>Embryophyta</taxon>
        <taxon>Tracheophyta</taxon>
        <taxon>Spermatophyta</taxon>
        <taxon>Magnoliopsida</taxon>
        <taxon>eudicotyledons</taxon>
        <taxon>Gunneridae</taxon>
        <taxon>Pentapetalae</taxon>
        <taxon>asterids</taxon>
        <taxon>lamiids</taxon>
        <taxon>Lamiales</taxon>
        <taxon>Gesneriaceae</taxon>
        <taxon>Didymocarpoideae</taxon>
        <taxon>Trichosporeae</taxon>
        <taxon>Loxocarpinae</taxon>
        <taxon>Dorcoceras</taxon>
    </lineage>
</organism>
<evidence type="ECO:0000256" key="5">
    <source>
        <dbReference type="ARBA" id="ARBA00022833"/>
    </source>
</evidence>
<evidence type="ECO:0000256" key="4">
    <source>
        <dbReference type="ARBA" id="ARBA00022771"/>
    </source>
</evidence>
<accession>A0A2Z7AS16</accession>
<dbReference type="Pfam" id="PF13912">
    <property type="entry name" value="zf-C2H2_6"/>
    <property type="match status" value="2"/>
</dbReference>
<dbReference type="GO" id="GO:0005634">
    <property type="term" value="C:nucleus"/>
    <property type="evidence" value="ECO:0007669"/>
    <property type="project" value="UniProtKB-SubCell"/>
</dbReference>
<proteinExistence type="predicted"/>
<dbReference type="InterPro" id="IPR013087">
    <property type="entry name" value="Znf_C2H2_type"/>
</dbReference>
<dbReference type="GO" id="GO:0008270">
    <property type="term" value="F:zinc ion binding"/>
    <property type="evidence" value="ECO:0007669"/>
    <property type="project" value="UniProtKB-KW"/>
</dbReference>
<keyword evidence="2" id="KW-0479">Metal-binding</keyword>
<dbReference type="PROSITE" id="PS00028">
    <property type="entry name" value="ZINC_FINGER_C2H2_1"/>
    <property type="match status" value="2"/>
</dbReference>
<evidence type="ECO:0000313" key="12">
    <source>
        <dbReference type="EMBL" id="KZV23670.1"/>
    </source>
</evidence>
<feature type="compositionally biased region" description="Basic and acidic residues" evidence="10">
    <location>
        <begin position="73"/>
        <end position="84"/>
    </location>
</feature>
<dbReference type="PROSITE" id="PS50157">
    <property type="entry name" value="ZINC_FINGER_C2H2_2"/>
    <property type="match status" value="2"/>
</dbReference>
<keyword evidence="13" id="KW-1185">Reference proteome</keyword>
<keyword evidence="6" id="KW-0805">Transcription regulation</keyword>
<dbReference type="SUPFAM" id="SSF57667">
    <property type="entry name" value="beta-beta-alpha zinc fingers"/>
    <property type="match status" value="1"/>
</dbReference>